<accession>A0A4S4KAR2</accession>
<dbReference type="Proteomes" id="UP000309038">
    <property type="component" value="Unassembled WGS sequence"/>
</dbReference>
<dbReference type="AlphaFoldDB" id="A0A4S4KAR2"/>
<evidence type="ECO:0000313" key="2">
    <source>
        <dbReference type="Proteomes" id="UP000309038"/>
    </source>
</evidence>
<evidence type="ECO:0000313" key="1">
    <source>
        <dbReference type="EMBL" id="THG93349.1"/>
    </source>
</evidence>
<comment type="caution">
    <text evidence="1">The sequence shown here is derived from an EMBL/GenBank/DDBJ whole genome shotgun (WGS) entry which is preliminary data.</text>
</comment>
<gene>
    <name evidence="1" type="ORF">EW026_g7863</name>
</gene>
<protein>
    <submittedName>
        <fullName evidence="1">Uncharacterized protein</fullName>
    </submittedName>
</protein>
<keyword evidence="2" id="KW-1185">Reference proteome</keyword>
<dbReference type="EMBL" id="SGPJ01000689">
    <property type="protein sequence ID" value="THG93349.1"/>
    <property type="molecule type" value="Genomic_DNA"/>
</dbReference>
<proteinExistence type="predicted"/>
<organism evidence="1 2">
    <name type="scientific">Hermanssonia centrifuga</name>
    <dbReference type="NCBI Taxonomy" id="98765"/>
    <lineage>
        <taxon>Eukaryota</taxon>
        <taxon>Fungi</taxon>
        <taxon>Dikarya</taxon>
        <taxon>Basidiomycota</taxon>
        <taxon>Agaricomycotina</taxon>
        <taxon>Agaricomycetes</taxon>
        <taxon>Polyporales</taxon>
        <taxon>Meruliaceae</taxon>
        <taxon>Hermanssonia</taxon>
    </lineage>
</organism>
<reference evidence="1 2" key="1">
    <citation type="submission" date="2019-02" db="EMBL/GenBank/DDBJ databases">
        <title>Genome sequencing of the rare red list fungi Phlebia centrifuga.</title>
        <authorList>
            <person name="Buettner E."/>
            <person name="Kellner H."/>
        </authorList>
    </citation>
    <scope>NUCLEOTIDE SEQUENCE [LARGE SCALE GENOMIC DNA]</scope>
    <source>
        <strain evidence="1 2">DSM 108282</strain>
    </source>
</reference>
<sequence>MLASSRLAAASGSRLAGRRVVGGRRICQRFQSTQSAPSGVGPYIAAGAAGGTFVLLGGYTYYHFSGVKQAVDATKNIQVYYKQAKDTIAEKSKNPSEALVHLRSIVKSYAGIVPGVSSYIDSSFDTIEELHEKHGEDLDQILNGAYEDIMNVVKDVKSPDGGVDAATTAKLVDVLRKRLSELNDLGKKAGLDVVGKLEVNYPQVASTLESSYGELKSLAERSGPEAKKFVEDSIKEVKDIVSSETTPEALNRAKDLVQSKSKQLKEMVWNRALEEAKSKPEIKELLNQYKDTFLAAGASTGSLSEVIQKVKQMTKEGVDKEKINEVRKFVEEKSKQAQNNGWDGLQEWVKSVPGGDEALKRISESDIDLQALMQLSQKKGQDAKQLAEETYQEIFKVLQEKAGKAKKIVEEGKDEVKK</sequence>
<name>A0A4S4KAR2_9APHY</name>